<protein>
    <recommendedName>
        <fullName evidence="1">DUF6935 domain-containing protein</fullName>
    </recommendedName>
</protein>
<proteinExistence type="predicted"/>
<organism evidence="2 3">
    <name type="scientific">Moheibacter stercoris</name>
    <dbReference type="NCBI Taxonomy" id="1628251"/>
    <lineage>
        <taxon>Bacteria</taxon>
        <taxon>Pseudomonadati</taxon>
        <taxon>Bacteroidota</taxon>
        <taxon>Flavobacteriia</taxon>
        <taxon>Flavobacteriales</taxon>
        <taxon>Weeksellaceae</taxon>
        <taxon>Moheibacter</taxon>
    </lineage>
</organism>
<evidence type="ECO:0000313" key="3">
    <source>
        <dbReference type="Proteomes" id="UP001549146"/>
    </source>
</evidence>
<gene>
    <name evidence="2" type="ORF">ABID46_002073</name>
</gene>
<dbReference type="InterPro" id="IPR053907">
    <property type="entry name" value="DUF6935"/>
</dbReference>
<evidence type="ECO:0000259" key="1">
    <source>
        <dbReference type="Pfam" id="PF22043"/>
    </source>
</evidence>
<comment type="caution">
    <text evidence="2">The sequence shown here is derived from an EMBL/GenBank/DDBJ whole genome shotgun (WGS) entry which is preliminary data.</text>
</comment>
<dbReference type="RefSeq" id="WP_354509744.1">
    <property type="nucleotide sequence ID" value="NZ_JBEPMO010000013.1"/>
</dbReference>
<keyword evidence="3" id="KW-1185">Reference proteome</keyword>
<name>A0ABV2LVC3_9FLAO</name>
<dbReference type="EMBL" id="JBEPMO010000013">
    <property type="protein sequence ID" value="MET3732484.1"/>
    <property type="molecule type" value="Genomic_DNA"/>
</dbReference>
<sequence>MNKLFNFLNKAVKEVQKFEQNPNLPRNLGFAKTITIDKMPSSTEEFIQLRNQFATTPEGAAAIFLLASIKLVENNQMGRHWVIIATDKNGLSPSQSELAYKGFDLAHSANFSINQIKDKKYIPYSYVKGSSLSNGYEVGNPPYTFQIERSTDGGDGTVKVYIQSSGVDTARPITCKKNDAGVWKAFEYSSIFTGIKTPVLKSRGAEDGDF</sequence>
<accession>A0ABV2LVC3</accession>
<feature type="domain" description="DUF6935" evidence="1">
    <location>
        <begin position="38"/>
        <end position="198"/>
    </location>
</feature>
<evidence type="ECO:0000313" key="2">
    <source>
        <dbReference type="EMBL" id="MET3732484.1"/>
    </source>
</evidence>
<dbReference type="Pfam" id="PF22043">
    <property type="entry name" value="DUF6935"/>
    <property type="match status" value="1"/>
</dbReference>
<dbReference type="Proteomes" id="UP001549146">
    <property type="component" value="Unassembled WGS sequence"/>
</dbReference>
<reference evidence="2 3" key="1">
    <citation type="submission" date="2024-06" db="EMBL/GenBank/DDBJ databases">
        <title>Genomic Encyclopedia of Type Strains, Phase IV (KMG-IV): sequencing the most valuable type-strain genomes for metagenomic binning, comparative biology and taxonomic classification.</title>
        <authorList>
            <person name="Goeker M."/>
        </authorList>
    </citation>
    <scope>NUCLEOTIDE SEQUENCE [LARGE SCALE GENOMIC DNA]</scope>
    <source>
        <strain evidence="2 3">DSM 29388</strain>
    </source>
</reference>